<organism evidence="2 3">
    <name type="scientific">Emticicia agri</name>
    <dbReference type="NCBI Taxonomy" id="2492393"/>
    <lineage>
        <taxon>Bacteria</taxon>
        <taxon>Pseudomonadati</taxon>
        <taxon>Bacteroidota</taxon>
        <taxon>Cytophagia</taxon>
        <taxon>Cytophagales</taxon>
        <taxon>Leadbetterellaceae</taxon>
        <taxon>Emticicia</taxon>
    </lineage>
</organism>
<accession>A0A4Q5M184</accession>
<evidence type="ECO:0000313" key="3">
    <source>
        <dbReference type="Proteomes" id="UP000293162"/>
    </source>
</evidence>
<dbReference type="InterPro" id="IPR027417">
    <property type="entry name" value="P-loop_NTPase"/>
</dbReference>
<proteinExistence type="predicted"/>
<protein>
    <submittedName>
        <fullName evidence="2">SMC family ATPase</fullName>
    </submittedName>
</protein>
<comment type="caution">
    <text evidence="2">The sequence shown here is derived from an EMBL/GenBank/DDBJ whole genome shotgun (WGS) entry which is preliminary data.</text>
</comment>
<feature type="coiled-coil region" evidence="1">
    <location>
        <begin position="384"/>
        <end position="418"/>
    </location>
</feature>
<keyword evidence="1" id="KW-0175">Coiled coil</keyword>
<sequence>MIPQYLTIKGLYSYKTQQEIDFNNLTSASLFGIFGSVGSGKSSVLEAIMFALYGDTERLNKSGDERYYNMTNLSSDELLIDFTCLAGKEDNKYRFVVRGKRNRRNFKEVNIERKAYQWMEDNWSPITTDQVAERVIGLSYENFRRTVIIPQGNFQEFIELKGKERSEMMKVLFGLEKFDLFEKNKRLIERNNSELHIVDGQLLSLGEETPEAIEQKEHDLKLKREFSKSINIDLQQQRKDEKQQEELLKLFANLSQTTNKLEKLKEQEKWFNQREDKLKLYEKCVIHFKSLFEQKATKETDYKRDKAETDRNQALLAQNQVRLQTILHELNNIKPEYDKREEYLAKAKELGIVKNLKSLAKEKTILQDRIANGTEMLKTKEQFIQDLSNKKATQEQALEKRKSELKEQKTEIKLDEELLHLKVQKSLQQFADALKDKEPCPLCGSVHHPDVLNSDEDFDSKIRQLTAKKESLKTELESAENNIKKLGLELQKELTEKTDKFEKGLNLLTEQLAGFEGQKTSLLQQLTLFNWADFEAKDMEEIETQRQQIEYHTKKTIETFNRLDAEHRTIDGSIKGIEGSQKTLSGNLENHTKALALIQQAIAEQLKTDNFESEEEVLSILKQNLMIDRERKEIQTFQTDLQATQQALEQLTKDTEGKQYEAEKHQLITEAIRINEAKFNELKKEEGSLEKEIQSGKETLKNKQRLLVEKKRLEIRKDNLDTLYKLFKANGFVDFVSSIYLKNLSHAANERFHRMTRHQLHLEVNADNDFEVRDLLNGGKTRLLKTLSGGQKFQAALSLALALADNIHNRVQSRHNFFFLDEGFGSLDRESLLIVFETLKSLRKENRIVGIISHVDELQQEIQTFLKVENTEEGSKVSTSW</sequence>
<gene>
    <name evidence="2" type="ORF">EWM59_09170</name>
</gene>
<name>A0A4Q5M184_9BACT</name>
<evidence type="ECO:0000313" key="2">
    <source>
        <dbReference type="EMBL" id="RYU96056.1"/>
    </source>
</evidence>
<dbReference type="RefSeq" id="WP_130020662.1">
    <property type="nucleotide sequence ID" value="NZ_SEWF01000010.1"/>
</dbReference>
<dbReference type="PANTHER" id="PTHR32114">
    <property type="entry name" value="ABC TRANSPORTER ABCH.3"/>
    <property type="match status" value="1"/>
</dbReference>
<dbReference type="EMBL" id="SEWF01000010">
    <property type="protein sequence ID" value="RYU96056.1"/>
    <property type="molecule type" value="Genomic_DNA"/>
</dbReference>
<dbReference type="SUPFAM" id="SSF52540">
    <property type="entry name" value="P-loop containing nucleoside triphosphate hydrolases"/>
    <property type="match status" value="2"/>
</dbReference>
<dbReference type="Pfam" id="PF13558">
    <property type="entry name" value="SbcC_Walker_B"/>
    <property type="match status" value="1"/>
</dbReference>
<evidence type="ECO:0000256" key="1">
    <source>
        <dbReference type="SAM" id="Coils"/>
    </source>
</evidence>
<dbReference type="Gene3D" id="3.40.50.300">
    <property type="entry name" value="P-loop containing nucleotide triphosphate hydrolases"/>
    <property type="match status" value="2"/>
</dbReference>
<reference evidence="2 3" key="1">
    <citation type="submission" date="2019-02" db="EMBL/GenBank/DDBJ databases">
        <title>Bacterial novel species Emticicia sp. 17J42-9 isolated from soil.</title>
        <authorList>
            <person name="Jung H.-Y."/>
        </authorList>
    </citation>
    <scope>NUCLEOTIDE SEQUENCE [LARGE SCALE GENOMIC DNA]</scope>
    <source>
        <strain evidence="2 3">17J42-9</strain>
    </source>
</reference>
<feature type="coiled-coil region" evidence="1">
    <location>
        <begin position="462"/>
        <end position="496"/>
    </location>
</feature>
<keyword evidence="3" id="KW-1185">Reference proteome</keyword>
<dbReference type="AlphaFoldDB" id="A0A4Q5M184"/>
<feature type="coiled-coil region" evidence="1">
    <location>
        <begin position="247"/>
        <end position="274"/>
    </location>
</feature>
<dbReference type="OrthoDB" id="9795626at2"/>
<dbReference type="PANTHER" id="PTHR32114:SF2">
    <property type="entry name" value="ABC TRANSPORTER ABCH.3"/>
    <property type="match status" value="1"/>
</dbReference>
<feature type="coiled-coil region" evidence="1">
    <location>
        <begin position="627"/>
        <end position="654"/>
    </location>
</feature>
<dbReference type="Proteomes" id="UP000293162">
    <property type="component" value="Unassembled WGS sequence"/>
</dbReference>